<keyword evidence="2" id="KW-0413">Isomerase</keyword>
<reference evidence="2 3" key="1">
    <citation type="submission" date="2016-11" db="EMBL/GenBank/DDBJ databases">
        <authorList>
            <person name="Jaros S."/>
            <person name="Januszkiewicz K."/>
            <person name="Wedrychowicz H."/>
        </authorList>
    </citation>
    <scope>NUCLEOTIDE SEQUENCE [LARGE SCALE GENOMIC DNA]</scope>
    <source>
        <strain evidence="2 3">DSM 24787</strain>
    </source>
</reference>
<dbReference type="RefSeq" id="WP_074237562.1">
    <property type="nucleotide sequence ID" value="NZ_FSRA01000001.1"/>
</dbReference>
<keyword evidence="3" id="KW-1185">Reference proteome</keyword>
<dbReference type="Gene3D" id="3.10.450.50">
    <property type="match status" value="1"/>
</dbReference>
<accession>A0A1N6D8S6</accession>
<feature type="domain" description="SnoaL-like" evidence="1">
    <location>
        <begin position="19"/>
        <end position="104"/>
    </location>
</feature>
<sequence>METTKQLLETYYKGFAQKQGWESVISDDFKYTGGGISQTPLTGKAAYIEVIKRFSRVFQSMRVKQMIVEGEKASVIGNYDFKFPNGETINGDVSEIWTAKDGKLDSLTIFFDTLTFDKNTPK</sequence>
<protein>
    <submittedName>
        <fullName evidence="2">Ketosteroid isomerase-related protein</fullName>
    </submittedName>
</protein>
<name>A0A1N6D8S6_9BACT</name>
<proteinExistence type="predicted"/>
<dbReference type="InterPro" id="IPR032710">
    <property type="entry name" value="NTF2-like_dom_sf"/>
</dbReference>
<evidence type="ECO:0000259" key="1">
    <source>
        <dbReference type="Pfam" id="PF12680"/>
    </source>
</evidence>
<gene>
    <name evidence="2" type="ORF">SAMN04488055_0469</name>
</gene>
<dbReference type="InterPro" id="IPR037401">
    <property type="entry name" value="SnoaL-like"/>
</dbReference>
<evidence type="ECO:0000313" key="2">
    <source>
        <dbReference type="EMBL" id="SIN67189.1"/>
    </source>
</evidence>
<dbReference type="SUPFAM" id="SSF54427">
    <property type="entry name" value="NTF2-like"/>
    <property type="match status" value="1"/>
</dbReference>
<dbReference type="EMBL" id="FSRA01000001">
    <property type="protein sequence ID" value="SIN67189.1"/>
    <property type="molecule type" value="Genomic_DNA"/>
</dbReference>
<dbReference type="Proteomes" id="UP000185003">
    <property type="component" value="Unassembled WGS sequence"/>
</dbReference>
<dbReference type="AlphaFoldDB" id="A0A1N6D8S6"/>
<dbReference type="GO" id="GO:0016853">
    <property type="term" value="F:isomerase activity"/>
    <property type="evidence" value="ECO:0007669"/>
    <property type="project" value="UniProtKB-KW"/>
</dbReference>
<dbReference type="STRING" id="536979.SAMN04488055_0469"/>
<dbReference type="Pfam" id="PF12680">
    <property type="entry name" value="SnoaL_2"/>
    <property type="match status" value="1"/>
</dbReference>
<organism evidence="2 3">
    <name type="scientific">Chitinophaga niabensis</name>
    <dbReference type="NCBI Taxonomy" id="536979"/>
    <lineage>
        <taxon>Bacteria</taxon>
        <taxon>Pseudomonadati</taxon>
        <taxon>Bacteroidota</taxon>
        <taxon>Chitinophagia</taxon>
        <taxon>Chitinophagales</taxon>
        <taxon>Chitinophagaceae</taxon>
        <taxon>Chitinophaga</taxon>
    </lineage>
</organism>
<dbReference type="OrthoDB" id="1433918at2"/>
<evidence type="ECO:0000313" key="3">
    <source>
        <dbReference type="Proteomes" id="UP000185003"/>
    </source>
</evidence>